<dbReference type="InterPro" id="IPR016161">
    <property type="entry name" value="Ald_DH/histidinol_DH"/>
</dbReference>
<accession>A0A1I6IFX2</accession>
<dbReference type="Proteomes" id="UP000198644">
    <property type="component" value="Unassembled WGS sequence"/>
</dbReference>
<keyword evidence="2" id="KW-0521">NADP</keyword>
<dbReference type="PANTHER" id="PTHR43353:SF5">
    <property type="entry name" value="SUCCINATE-SEMIALDEHYDE DEHYDROGENASE, MITOCHONDRIAL"/>
    <property type="match status" value="1"/>
</dbReference>
<dbReference type="EMBL" id="FOYW01000001">
    <property type="protein sequence ID" value="SFR65598.1"/>
    <property type="molecule type" value="Genomic_DNA"/>
</dbReference>
<evidence type="ECO:0000256" key="2">
    <source>
        <dbReference type="ARBA" id="ARBA00022857"/>
    </source>
</evidence>
<dbReference type="RefSeq" id="WP_092012222.1">
    <property type="nucleotide sequence ID" value="NZ_FOYW01000001.1"/>
</dbReference>
<dbReference type="GO" id="GO:0004777">
    <property type="term" value="F:succinate-semialdehyde dehydrogenase (NAD+) activity"/>
    <property type="evidence" value="ECO:0007669"/>
    <property type="project" value="TreeGrafter"/>
</dbReference>
<sequence>MYINGTWVETGNTFDVTNPATGEVIGQVPDASAAHIDDAIGAAHDAGFSWRHTTAYERSGLLYRAWQLMLEQKRELAELMTREQGKPLKASLNEVQYGADFLLWFAEEAKRVYGQTIPSARKDQRFWVQKQPVGVVGAITPWNYPISMITRKVGPALAAGCTVVLKPAETTPLCAMAMFRIFEQAGFPKGVVNLVTKLDPAPVGNALCDDPRVRKITFTGSTPVGKMLNERAARHMKRVSMELGGHAPALVFADADPVHAAKGLSLVKFLNTGQACISPNRILVQREVMEPFLGELGKRIGGMRAGNGMDEGVRIGPLINEAAIVKVDRQVRDAVDKGARLLAGGERLLTPELAGGHFYAPTLLSDVTPEMLIYREETFGPVAAVIPFDTEAEALAMANDTAYGLAAYIYTENLSQAMRVFEGLDFGIIGINDINPTSAAAPFGGMKESGLGREGAREGIEEYLETKLGGIAVADS</sequence>
<proteinExistence type="inferred from homology"/>
<name>A0A1I6IFX2_9GAMM</name>
<protein>
    <submittedName>
        <fullName evidence="5">Succinate-semialdehyde dehydrogenase / glutarate-semialdehyde dehydrogenase</fullName>
    </submittedName>
</protein>
<evidence type="ECO:0000256" key="3">
    <source>
        <dbReference type="ARBA" id="ARBA00023002"/>
    </source>
</evidence>
<dbReference type="Gene3D" id="3.40.309.10">
    <property type="entry name" value="Aldehyde Dehydrogenase, Chain A, domain 2"/>
    <property type="match status" value="1"/>
</dbReference>
<dbReference type="InterPro" id="IPR050740">
    <property type="entry name" value="Aldehyde_DH_Superfamily"/>
</dbReference>
<dbReference type="PANTHER" id="PTHR43353">
    <property type="entry name" value="SUCCINATE-SEMIALDEHYDE DEHYDROGENASE, MITOCHONDRIAL"/>
    <property type="match status" value="1"/>
</dbReference>
<dbReference type="InterPro" id="IPR016163">
    <property type="entry name" value="Ald_DH_C"/>
</dbReference>
<dbReference type="OrthoDB" id="9812625at2"/>
<dbReference type="FunFam" id="3.40.605.10:FF:000005">
    <property type="entry name" value="Succinate-semialdehyde dehydrogenase I"/>
    <property type="match status" value="1"/>
</dbReference>
<dbReference type="STRING" id="650891.SAMN05216203_2235"/>
<dbReference type="CDD" id="cd07103">
    <property type="entry name" value="ALDH_F5_SSADH_GabD"/>
    <property type="match status" value="1"/>
</dbReference>
<dbReference type="FunFam" id="3.40.309.10:FF:000004">
    <property type="entry name" value="Succinate-semialdehyde dehydrogenase I"/>
    <property type="match status" value="1"/>
</dbReference>
<dbReference type="InterPro" id="IPR016162">
    <property type="entry name" value="Ald_DH_N"/>
</dbReference>
<keyword evidence="3" id="KW-0560">Oxidoreductase</keyword>
<dbReference type="AlphaFoldDB" id="A0A1I6IFX2"/>
<feature type="domain" description="Aldehyde dehydrogenase" evidence="4">
    <location>
        <begin position="7"/>
        <end position="467"/>
    </location>
</feature>
<comment type="similarity">
    <text evidence="1">Belongs to the aldehyde dehydrogenase family.</text>
</comment>
<organism evidence="5 6">
    <name type="scientific">Marinobacter daqiaonensis</name>
    <dbReference type="NCBI Taxonomy" id="650891"/>
    <lineage>
        <taxon>Bacteria</taxon>
        <taxon>Pseudomonadati</taxon>
        <taxon>Pseudomonadota</taxon>
        <taxon>Gammaproteobacteria</taxon>
        <taxon>Pseudomonadales</taxon>
        <taxon>Marinobacteraceae</taxon>
        <taxon>Marinobacter</taxon>
    </lineage>
</organism>
<evidence type="ECO:0000313" key="6">
    <source>
        <dbReference type="Proteomes" id="UP000198644"/>
    </source>
</evidence>
<dbReference type="FunFam" id="3.40.605.10:FF:000026">
    <property type="entry name" value="Aldehyde dehydrogenase, putative"/>
    <property type="match status" value="1"/>
</dbReference>
<dbReference type="Gene3D" id="3.40.605.10">
    <property type="entry name" value="Aldehyde Dehydrogenase, Chain A, domain 1"/>
    <property type="match status" value="1"/>
</dbReference>
<evidence type="ECO:0000256" key="1">
    <source>
        <dbReference type="ARBA" id="ARBA00009986"/>
    </source>
</evidence>
<dbReference type="InterPro" id="IPR015590">
    <property type="entry name" value="Aldehyde_DH_dom"/>
</dbReference>
<dbReference type="Pfam" id="PF00171">
    <property type="entry name" value="Aldedh"/>
    <property type="match status" value="1"/>
</dbReference>
<dbReference type="GO" id="GO:0009450">
    <property type="term" value="P:gamma-aminobutyric acid catabolic process"/>
    <property type="evidence" value="ECO:0007669"/>
    <property type="project" value="TreeGrafter"/>
</dbReference>
<evidence type="ECO:0000259" key="4">
    <source>
        <dbReference type="Pfam" id="PF00171"/>
    </source>
</evidence>
<dbReference type="SUPFAM" id="SSF53720">
    <property type="entry name" value="ALDH-like"/>
    <property type="match status" value="1"/>
</dbReference>
<evidence type="ECO:0000313" key="5">
    <source>
        <dbReference type="EMBL" id="SFR65598.1"/>
    </source>
</evidence>
<reference evidence="6" key="1">
    <citation type="submission" date="2016-10" db="EMBL/GenBank/DDBJ databases">
        <authorList>
            <person name="Varghese N."/>
            <person name="Submissions S."/>
        </authorList>
    </citation>
    <scope>NUCLEOTIDE SEQUENCE [LARGE SCALE GENOMIC DNA]</scope>
    <source>
        <strain evidence="6">CGMCC 1.9167</strain>
    </source>
</reference>
<gene>
    <name evidence="5" type="ORF">SAMN05216203_2235</name>
</gene>
<keyword evidence="6" id="KW-1185">Reference proteome</keyword>